<keyword evidence="5 7" id="KW-0663">Pyridoxal phosphate</keyword>
<dbReference type="InterPro" id="IPR015421">
    <property type="entry name" value="PyrdxlP-dep_Trfase_major"/>
</dbReference>
<reference evidence="8 9" key="1">
    <citation type="submission" date="2018-10" db="EMBL/GenBank/DDBJ databases">
        <title>Genome Sequencing of Pantoea dispersa DSM 32899.</title>
        <authorList>
            <person name="Nawrath M."/>
            <person name="Ottenheim C."/>
            <person name="Wilm A."/>
            <person name="Zimmermann W."/>
            <person name="Wu J.C."/>
        </authorList>
    </citation>
    <scope>NUCLEOTIDE SEQUENCE [LARGE SCALE GENOMIC DNA]</scope>
    <source>
        <strain evidence="8 9">DSM 32899</strain>
    </source>
</reference>
<evidence type="ECO:0000256" key="5">
    <source>
        <dbReference type="ARBA" id="ARBA00022898"/>
    </source>
</evidence>
<dbReference type="AlphaFoldDB" id="A0A518XEM4"/>
<dbReference type="RefSeq" id="WP_145889045.1">
    <property type="nucleotide sequence ID" value="NZ_CP032702.1"/>
</dbReference>
<dbReference type="OrthoDB" id="9801052at2"/>
<dbReference type="NCBIfam" id="TIGR00700">
    <property type="entry name" value="GABAtrnsam"/>
    <property type="match status" value="1"/>
</dbReference>
<keyword evidence="4 8" id="KW-0808">Transferase</keyword>
<dbReference type="EMBL" id="CP032702">
    <property type="protein sequence ID" value="QDY42526.1"/>
    <property type="molecule type" value="Genomic_DNA"/>
</dbReference>
<sequence>MMNSDVHRRRLQATPRGVGVLCDFYAVKAENATLWDQHGRVYIDFAAGIAVLNTGHRHPTVMAAVRQQLDCFTHTAFQVVPYENYIHLAERLNARVPVAGPAKTTFFSTGAEAVENAVKIARAATGRPGVIAFTGAFHGRTHMTLSLTGKVAPYKTGFGPFASPVFHARYPCALHHVSVADALASLDALFRSDISPQQVAAIIYEPVQGEGGFYVAPPAFVTALRALCDRHGILLIADEIQSGFARTGRLFASEYYAEQPDMITLAKSLAGGFPLSAVTGRAAVMDAPEPGGLGGTYAGSPPAIAAAHAVLDVITQENLCARALTLGNRLRETLNGTGCRALAEVRGYGSMLAAEFTDSHGQPDAGIASAIQQQALAQGLLLLTCGVHSNVIRFLYPLTIPDAQFSQALDILSGILRQH</sequence>
<dbReference type="GO" id="GO:0030170">
    <property type="term" value="F:pyridoxal phosphate binding"/>
    <property type="evidence" value="ECO:0007669"/>
    <property type="project" value="InterPro"/>
</dbReference>
<evidence type="ECO:0000256" key="1">
    <source>
        <dbReference type="ARBA" id="ARBA00001933"/>
    </source>
</evidence>
<dbReference type="Pfam" id="PF00202">
    <property type="entry name" value="Aminotran_3"/>
    <property type="match status" value="1"/>
</dbReference>
<dbReference type="Gene3D" id="3.40.640.10">
    <property type="entry name" value="Type I PLP-dependent aspartate aminotransferase-like (Major domain)"/>
    <property type="match status" value="1"/>
</dbReference>
<evidence type="ECO:0000256" key="2">
    <source>
        <dbReference type="ARBA" id="ARBA00008954"/>
    </source>
</evidence>
<dbReference type="GO" id="GO:0042802">
    <property type="term" value="F:identical protein binding"/>
    <property type="evidence" value="ECO:0007669"/>
    <property type="project" value="TreeGrafter"/>
</dbReference>
<dbReference type="SUPFAM" id="SSF53383">
    <property type="entry name" value="PLP-dependent transferases"/>
    <property type="match status" value="1"/>
</dbReference>
<dbReference type="PIRSF" id="PIRSF000521">
    <property type="entry name" value="Transaminase_4ab_Lys_Orn"/>
    <property type="match status" value="1"/>
</dbReference>
<dbReference type="InterPro" id="IPR015422">
    <property type="entry name" value="PyrdxlP-dep_Trfase_small"/>
</dbReference>
<dbReference type="CDD" id="cd00610">
    <property type="entry name" value="OAT_like"/>
    <property type="match status" value="1"/>
</dbReference>
<dbReference type="InterPro" id="IPR050103">
    <property type="entry name" value="Class-III_PLP-dep_AT"/>
</dbReference>
<dbReference type="GO" id="GO:0009448">
    <property type="term" value="P:gamma-aminobutyric acid metabolic process"/>
    <property type="evidence" value="ECO:0007669"/>
    <property type="project" value="InterPro"/>
</dbReference>
<dbReference type="Gene3D" id="3.90.1150.10">
    <property type="entry name" value="Aspartate Aminotransferase, domain 1"/>
    <property type="match status" value="1"/>
</dbReference>
<keyword evidence="3 8" id="KW-0032">Aminotransferase</keyword>
<organism evidence="8 9">
    <name type="scientific">Candidatus Pantoea soli</name>
    <dbReference type="NCBI Taxonomy" id="3098669"/>
    <lineage>
        <taxon>Bacteria</taxon>
        <taxon>Pseudomonadati</taxon>
        <taxon>Pseudomonadota</taxon>
        <taxon>Gammaproteobacteria</taxon>
        <taxon>Enterobacterales</taxon>
        <taxon>Erwiniaceae</taxon>
        <taxon>Pantoea</taxon>
    </lineage>
</organism>
<comment type="cofactor">
    <cofactor evidence="1">
        <name>pyridoxal 5'-phosphate</name>
        <dbReference type="ChEBI" id="CHEBI:597326"/>
    </cofactor>
</comment>
<dbReference type="PANTHER" id="PTHR11986">
    <property type="entry name" value="AMINOTRANSFERASE CLASS III"/>
    <property type="match status" value="1"/>
</dbReference>
<accession>A0A518XEM4</accession>
<keyword evidence="9" id="KW-1185">Reference proteome</keyword>
<dbReference type="GO" id="GO:0034386">
    <property type="term" value="F:4-aminobutyrate:2-oxoglutarate transaminase activity"/>
    <property type="evidence" value="ECO:0007669"/>
    <property type="project" value="UniProtKB-EC"/>
</dbReference>
<evidence type="ECO:0000313" key="9">
    <source>
        <dbReference type="Proteomes" id="UP000319411"/>
    </source>
</evidence>
<evidence type="ECO:0000256" key="3">
    <source>
        <dbReference type="ARBA" id="ARBA00022576"/>
    </source>
</evidence>
<dbReference type="InterPro" id="IPR005814">
    <property type="entry name" value="Aminotrans_3"/>
</dbReference>
<proteinExistence type="inferred from homology"/>
<dbReference type="InterPro" id="IPR049704">
    <property type="entry name" value="Aminotrans_3_PPA_site"/>
</dbReference>
<gene>
    <name evidence="8" type="primary">gabT</name>
    <name evidence="8" type="ORF">D8B20_11750</name>
</gene>
<evidence type="ECO:0000313" key="8">
    <source>
        <dbReference type="EMBL" id="QDY42526.1"/>
    </source>
</evidence>
<dbReference type="EC" id="2.6.1.19" evidence="8"/>
<dbReference type="KEGG" id="pdis:D8B20_11750"/>
<dbReference type="Proteomes" id="UP000319411">
    <property type="component" value="Chromosome"/>
</dbReference>
<protein>
    <submittedName>
        <fullName evidence="8">4-aminobutyrate--2-oxoglutarate transaminase</fullName>
        <ecNumber evidence="8">2.6.1.19</ecNumber>
    </submittedName>
</protein>
<evidence type="ECO:0000256" key="6">
    <source>
        <dbReference type="ARBA" id="ARBA00048671"/>
    </source>
</evidence>
<evidence type="ECO:0000256" key="7">
    <source>
        <dbReference type="RuleBase" id="RU003560"/>
    </source>
</evidence>
<comment type="catalytic activity">
    <reaction evidence="6">
        <text>4-aminobutanoate + 2-oxoglutarate = succinate semialdehyde + L-glutamate</text>
        <dbReference type="Rhea" id="RHEA:23352"/>
        <dbReference type="ChEBI" id="CHEBI:16810"/>
        <dbReference type="ChEBI" id="CHEBI:29985"/>
        <dbReference type="ChEBI" id="CHEBI:57706"/>
        <dbReference type="ChEBI" id="CHEBI:59888"/>
        <dbReference type="EC" id="2.6.1.19"/>
    </reaction>
    <physiologicalReaction direction="left-to-right" evidence="6">
        <dbReference type="Rhea" id="RHEA:23353"/>
    </physiologicalReaction>
</comment>
<dbReference type="FunFam" id="3.40.640.10:FF:000013">
    <property type="entry name" value="4-aminobutyrate aminotransferase"/>
    <property type="match status" value="1"/>
</dbReference>
<dbReference type="InterPro" id="IPR004632">
    <property type="entry name" value="4NH2But_aminotransferase_bac"/>
</dbReference>
<dbReference type="PROSITE" id="PS00600">
    <property type="entry name" value="AA_TRANSFER_CLASS_3"/>
    <property type="match status" value="1"/>
</dbReference>
<dbReference type="InterPro" id="IPR015424">
    <property type="entry name" value="PyrdxlP-dep_Trfase"/>
</dbReference>
<evidence type="ECO:0000256" key="4">
    <source>
        <dbReference type="ARBA" id="ARBA00022679"/>
    </source>
</evidence>
<comment type="similarity">
    <text evidence="2 7">Belongs to the class-III pyridoxal-phosphate-dependent aminotransferase family.</text>
</comment>
<name>A0A518XEM4_9GAMM</name>